<evidence type="ECO:0000313" key="3">
    <source>
        <dbReference type="Proteomes" id="UP000053257"/>
    </source>
</evidence>
<keyword evidence="3" id="KW-1185">Reference proteome</keyword>
<keyword evidence="1" id="KW-0812">Transmembrane</keyword>
<organism evidence="2 3">
    <name type="scientific">Phlebiopsis gigantea (strain 11061_1 CR5-6)</name>
    <name type="common">White-rot fungus</name>
    <name type="synonym">Peniophora gigantea</name>
    <dbReference type="NCBI Taxonomy" id="745531"/>
    <lineage>
        <taxon>Eukaryota</taxon>
        <taxon>Fungi</taxon>
        <taxon>Dikarya</taxon>
        <taxon>Basidiomycota</taxon>
        <taxon>Agaricomycotina</taxon>
        <taxon>Agaricomycetes</taxon>
        <taxon>Polyporales</taxon>
        <taxon>Phanerochaetaceae</taxon>
        <taxon>Phlebiopsis</taxon>
    </lineage>
</organism>
<dbReference type="HOGENOM" id="CLU_2121941_0_0_1"/>
<name>A0A0C3SB04_PHLG1</name>
<feature type="transmembrane region" description="Helical" evidence="1">
    <location>
        <begin position="57"/>
        <end position="77"/>
    </location>
</feature>
<keyword evidence="1" id="KW-0472">Membrane</keyword>
<evidence type="ECO:0000313" key="2">
    <source>
        <dbReference type="EMBL" id="KIP07505.1"/>
    </source>
</evidence>
<gene>
    <name evidence="2" type="ORF">PHLGIDRAFT_118082</name>
</gene>
<feature type="transmembrane region" description="Helical" evidence="1">
    <location>
        <begin position="20"/>
        <end position="37"/>
    </location>
</feature>
<accession>A0A0C3SB04</accession>
<keyword evidence="1" id="KW-1133">Transmembrane helix</keyword>
<dbReference type="EMBL" id="KN840496">
    <property type="protein sequence ID" value="KIP07505.1"/>
    <property type="molecule type" value="Genomic_DNA"/>
</dbReference>
<dbReference type="AlphaFoldDB" id="A0A0C3SB04"/>
<dbReference type="Proteomes" id="UP000053257">
    <property type="component" value="Unassembled WGS sequence"/>
</dbReference>
<reference evidence="2 3" key="1">
    <citation type="journal article" date="2014" name="PLoS Genet.">
        <title>Analysis of the Phlebiopsis gigantea genome, transcriptome and secretome provides insight into its pioneer colonization strategies of wood.</title>
        <authorList>
            <person name="Hori C."/>
            <person name="Ishida T."/>
            <person name="Igarashi K."/>
            <person name="Samejima M."/>
            <person name="Suzuki H."/>
            <person name="Master E."/>
            <person name="Ferreira P."/>
            <person name="Ruiz-Duenas F.J."/>
            <person name="Held B."/>
            <person name="Canessa P."/>
            <person name="Larrondo L.F."/>
            <person name="Schmoll M."/>
            <person name="Druzhinina I.S."/>
            <person name="Kubicek C.P."/>
            <person name="Gaskell J.A."/>
            <person name="Kersten P."/>
            <person name="St John F."/>
            <person name="Glasner J."/>
            <person name="Sabat G."/>
            <person name="Splinter BonDurant S."/>
            <person name="Syed K."/>
            <person name="Yadav J."/>
            <person name="Mgbeahuruike A.C."/>
            <person name="Kovalchuk A."/>
            <person name="Asiegbu F.O."/>
            <person name="Lackner G."/>
            <person name="Hoffmeister D."/>
            <person name="Rencoret J."/>
            <person name="Gutierrez A."/>
            <person name="Sun H."/>
            <person name="Lindquist E."/>
            <person name="Barry K."/>
            <person name="Riley R."/>
            <person name="Grigoriev I.V."/>
            <person name="Henrissat B."/>
            <person name="Kues U."/>
            <person name="Berka R.M."/>
            <person name="Martinez A.T."/>
            <person name="Covert S.F."/>
            <person name="Blanchette R.A."/>
            <person name="Cullen D."/>
        </authorList>
    </citation>
    <scope>NUCLEOTIDE SEQUENCE [LARGE SCALE GENOMIC DNA]</scope>
    <source>
        <strain evidence="2 3">11061_1 CR5-6</strain>
    </source>
</reference>
<proteinExistence type="predicted"/>
<protein>
    <submittedName>
        <fullName evidence="2">Uncharacterized protein</fullName>
    </submittedName>
</protein>
<sequence>MSDKPAMDDVELPFLRLSPPVLLIPSTIAFALAARYFPFLRSRISRYGDDPSKKPWLFVCSYMLLLQCANVFATAWLHGSQSSSPLLLSRPFSEGSAAAKLAFLSVISITVTSM</sequence>
<evidence type="ECO:0000256" key="1">
    <source>
        <dbReference type="SAM" id="Phobius"/>
    </source>
</evidence>